<comment type="caution">
    <text evidence="3">The sequence shown here is derived from an EMBL/GenBank/DDBJ whole genome shotgun (WGS) entry which is preliminary data.</text>
</comment>
<dbReference type="EMBL" id="JBFOLJ010000092">
    <property type="protein sequence ID" value="KAL2455875.1"/>
    <property type="molecule type" value="Genomic_DNA"/>
</dbReference>
<evidence type="ECO:0000313" key="4">
    <source>
        <dbReference type="Proteomes" id="UP001604277"/>
    </source>
</evidence>
<proteinExistence type="inferred from homology"/>
<organism evidence="3 4">
    <name type="scientific">Forsythia ovata</name>
    <dbReference type="NCBI Taxonomy" id="205694"/>
    <lineage>
        <taxon>Eukaryota</taxon>
        <taxon>Viridiplantae</taxon>
        <taxon>Streptophyta</taxon>
        <taxon>Embryophyta</taxon>
        <taxon>Tracheophyta</taxon>
        <taxon>Spermatophyta</taxon>
        <taxon>Magnoliopsida</taxon>
        <taxon>eudicotyledons</taxon>
        <taxon>Gunneridae</taxon>
        <taxon>Pentapetalae</taxon>
        <taxon>asterids</taxon>
        <taxon>lamiids</taxon>
        <taxon>Lamiales</taxon>
        <taxon>Oleaceae</taxon>
        <taxon>Forsythieae</taxon>
        <taxon>Forsythia</taxon>
    </lineage>
</organism>
<dbReference type="InterPro" id="IPR008802">
    <property type="entry name" value="REF"/>
</dbReference>
<evidence type="ECO:0000313" key="3">
    <source>
        <dbReference type="EMBL" id="KAL2455875.1"/>
    </source>
</evidence>
<reference evidence="4" key="1">
    <citation type="submission" date="2024-07" db="EMBL/GenBank/DDBJ databases">
        <title>Two chromosome-level genome assemblies of Korean endemic species Abeliophyllum distichum and Forsythia ovata (Oleaceae).</title>
        <authorList>
            <person name="Jang H."/>
        </authorList>
    </citation>
    <scope>NUCLEOTIDE SEQUENCE [LARGE SCALE GENOMIC DNA]</scope>
</reference>
<protein>
    <submittedName>
        <fullName evidence="3">REF/SRPP-like protein</fullName>
    </submittedName>
</protein>
<feature type="region of interest" description="Disordered" evidence="2">
    <location>
        <begin position="198"/>
        <end position="222"/>
    </location>
</feature>
<dbReference type="Pfam" id="PF05755">
    <property type="entry name" value="REF"/>
    <property type="match status" value="1"/>
</dbReference>
<gene>
    <name evidence="3" type="ORF">Fot_57216</name>
</gene>
<name>A0ABD1NW98_9LAMI</name>
<evidence type="ECO:0000256" key="2">
    <source>
        <dbReference type="SAM" id="MobiDB-lite"/>
    </source>
</evidence>
<comment type="similarity">
    <text evidence="1">Belongs to the REF/SRPP family.</text>
</comment>
<dbReference type="PANTHER" id="PTHR33732">
    <property type="entry name" value="REF/SRPP-LIKE PROTEIN OS05G0151300/LOC_OS05G05940"/>
    <property type="match status" value="1"/>
</dbReference>
<keyword evidence="4" id="KW-1185">Reference proteome</keyword>
<evidence type="ECO:0000256" key="1">
    <source>
        <dbReference type="ARBA" id="ARBA00009737"/>
    </source>
</evidence>
<accession>A0ABD1NW98</accession>
<dbReference type="AlphaFoldDB" id="A0ABD1NW98"/>
<dbReference type="Proteomes" id="UP001604277">
    <property type="component" value="Unassembled WGS sequence"/>
</dbReference>
<dbReference type="PANTHER" id="PTHR33732:SF2">
    <property type="entry name" value="REF_SRPP-LIKE PROTEIN"/>
    <property type="match status" value="1"/>
</dbReference>
<sequence>MQVKHLRFVRIIAINAAVIVSNIYDYAKQNSGPLKSTVGTVENAVASVIGPVYEKFKGVPDDLLIFLDKKLDEGTYKFEECAPPLAKKIVSKAQSVVKKASQIAYDLAEETKVGGPGAALSRAGTMSKHFAISQLAIVWYKANHYPALHVVTEMAVPTAAHWSEKYNKWVKDMTVKGYSVFGYLPLVPVEEMAKAYKQAQVEAEAGKKDDTSSSSESESEKE</sequence>